<proteinExistence type="predicted"/>
<evidence type="ECO:0000313" key="5">
    <source>
        <dbReference type="EMBL" id="CDZ76592.1"/>
    </source>
</evidence>
<evidence type="ECO:0000256" key="2">
    <source>
        <dbReference type="ARBA" id="ARBA00022741"/>
    </source>
</evidence>
<keyword evidence="2" id="KW-0547">Nucleotide-binding</keyword>
<dbReference type="InterPro" id="IPR017871">
    <property type="entry name" value="ABC_transporter-like_CS"/>
</dbReference>
<keyword evidence="3 5" id="KW-0067">ATP-binding</keyword>
<keyword evidence="6" id="KW-1185">Reference proteome</keyword>
<dbReference type="GO" id="GO:0016887">
    <property type="term" value="F:ATP hydrolysis activity"/>
    <property type="evidence" value="ECO:0007669"/>
    <property type="project" value="InterPro"/>
</dbReference>
<protein>
    <submittedName>
        <fullName evidence="5">Glycine betaine/carnitine/choline transport ATP-binding protein OpuCA</fullName>
    </submittedName>
</protein>
<dbReference type="PROSITE" id="PS00211">
    <property type="entry name" value="ABC_TRANSPORTER_1"/>
    <property type="match status" value="1"/>
</dbReference>
<dbReference type="GO" id="GO:0015697">
    <property type="term" value="P:quaternary ammonium group transport"/>
    <property type="evidence" value="ECO:0007669"/>
    <property type="project" value="UniProtKB-ARBA"/>
</dbReference>
<dbReference type="RefSeq" id="WP_043873096.1">
    <property type="nucleotide sequence ID" value="NZ_CCVW01000001.1"/>
</dbReference>
<evidence type="ECO:0000313" key="6">
    <source>
        <dbReference type="Proteomes" id="UP000044071"/>
    </source>
</evidence>
<keyword evidence="1" id="KW-0813">Transport</keyword>
<reference evidence="5 6" key="1">
    <citation type="submission" date="2014-06" db="EMBL/GenBank/DDBJ databases">
        <authorList>
            <person name="Urmite Genomes Urmite Genomes"/>
        </authorList>
    </citation>
    <scope>NUCLEOTIDE SEQUENCE [LARGE SCALE GENOMIC DNA]</scope>
</reference>
<dbReference type="AlphaFoldDB" id="A0A078KUC5"/>
<dbReference type="Gene3D" id="3.40.50.300">
    <property type="entry name" value="P-loop containing nucleotide triphosphate hydrolases"/>
    <property type="match status" value="1"/>
</dbReference>
<dbReference type="PANTHER" id="PTHR42781">
    <property type="entry name" value="SPERMIDINE/PUTRESCINE IMPORT ATP-BINDING PROTEIN POTA"/>
    <property type="match status" value="1"/>
</dbReference>
<evidence type="ECO:0000259" key="4">
    <source>
        <dbReference type="PROSITE" id="PS50893"/>
    </source>
</evidence>
<dbReference type="OrthoDB" id="9802264at2"/>
<dbReference type="eggNOG" id="COG1125">
    <property type="taxonomic scope" value="Bacteria"/>
</dbReference>
<dbReference type="GO" id="GO:0005524">
    <property type="term" value="F:ATP binding"/>
    <property type="evidence" value="ECO:0007669"/>
    <property type="project" value="UniProtKB-KW"/>
</dbReference>
<dbReference type="PANTHER" id="PTHR42781:SF4">
    <property type="entry name" value="SPERMIDINE_PUTRESCINE IMPORT ATP-BINDING PROTEIN POTA"/>
    <property type="match status" value="1"/>
</dbReference>
<dbReference type="PROSITE" id="PS50893">
    <property type="entry name" value="ABC_TRANSPORTER_2"/>
    <property type="match status" value="1"/>
</dbReference>
<dbReference type="EMBL" id="CCSB01000001">
    <property type="protein sequence ID" value="CDZ76592.1"/>
    <property type="molecule type" value="Genomic_DNA"/>
</dbReference>
<dbReference type="InterPro" id="IPR003593">
    <property type="entry name" value="AAA+_ATPase"/>
</dbReference>
<dbReference type="InterPro" id="IPR003439">
    <property type="entry name" value="ABC_transporter-like_ATP-bd"/>
</dbReference>
<feature type="domain" description="ABC transporter" evidence="4">
    <location>
        <begin position="2"/>
        <end position="238"/>
    </location>
</feature>
<dbReference type="InterPro" id="IPR050093">
    <property type="entry name" value="ABC_SmlMolc_Importer"/>
</dbReference>
<dbReference type="STRING" id="1034943.BN59_00866"/>
<dbReference type="Pfam" id="PF00005">
    <property type="entry name" value="ABC_tran"/>
    <property type="match status" value="1"/>
</dbReference>
<gene>
    <name evidence="5" type="primary">opuCA</name>
    <name evidence="5" type="ORF">BN59_00866</name>
</gene>
<evidence type="ECO:0000256" key="1">
    <source>
        <dbReference type="ARBA" id="ARBA00022448"/>
    </source>
</evidence>
<accession>A0A078KUC5</accession>
<evidence type="ECO:0000256" key="3">
    <source>
        <dbReference type="ARBA" id="ARBA00022840"/>
    </source>
</evidence>
<dbReference type="FunFam" id="3.40.50.300:FF:000425">
    <property type="entry name" value="Probable ABC transporter, ATP-binding subunit"/>
    <property type="match status" value="1"/>
</dbReference>
<dbReference type="InterPro" id="IPR027417">
    <property type="entry name" value="P-loop_NTPase"/>
</dbReference>
<dbReference type="SUPFAM" id="SSF52540">
    <property type="entry name" value="P-loop containing nucleoside triphosphate hydrolases"/>
    <property type="match status" value="1"/>
</dbReference>
<sequence>MITIQNVSKSFDGNLTYALKNISFTIIDGETLVLVGTSGSGKSTLLKLIIQALQPTSGMISIDGKRIEDYPKIQLRRSMGFVFQHIGLFPHLTVAKNIALPLQLINIPKTQRMRRVYQLLELVNLQPEHYVGRYPDELSGGEQQRVGVARALATNPNYILMDEPFAALDNITREAMQNEIIALKRKINKTIIFVTHDINEAFRLADRVAILHQGSLEQVGSKEEVVTYPASDFVKQLLRVAK</sequence>
<dbReference type="Proteomes" id="UP000044071">
    <property type="component" value="Unassembled WGS sequence"/>
</dbReference>
<name>A0A078KUC5_9GAMM</name>
<organism evidence="5 6">
    <name type="scientific">Legionella massiliensis</name>
    <dbReference type="NCBI Taxonomy" id="1034943"/>
    <lineage>
        <taxon>Bacteria</taxon>
        <taxon>Pseudomonadati</taxon>
        <taxon>Pseudomonadota</taxon>
        <taxon>Gammaproteobacteria</taxon>
        <taxon>Legionellales</taxon>
        <taxon>Legionellaceae</taxon>
        <taxon>Legionella</taxon>
    </lineage>
</organism>
<dbReference type="SMART" id="SM00382">
    <property type="entry name" value="AAA"/>
    <property type="match status" value="1"/>
</dbReference>